<evidence type="ECO:0000259" key="1">
    <source>
        <dbReference type="Pfam" id="PF16242"/>
    </source>
</evidence>
<dbReference type="EMBL" id="CP030840">
    <property type="protein sequence ID" value="AXC15238.1"/>
    <property type="molecule type" value="Genomic_DNA"/>
</dbReference>
<accession>A0A2Z5G8G1</accession>
<feature type="domain" description="General stress protein FMN-binding split barrel" evidence="1">
    <location>
        <begin position="13"/>
        <end position="155"/>
    </location>
</feature>
<keyword evidence="3" id="KW-1185">Reference proteome</keyword>
<proteinExistence type="predicted"/>
<protein>
    <submittedName>
        <fullName evidence="2">General stress protein</fullName>
    </submittedName>
</protein>
<evidence type="ECO:0000313" key="3">
    <source>
        <dbReference type="Proteomes" id="UP000253606"/>
    </source>
</evidence>
<sequence>MATESNASNRSEALSKINGLIKNIRIAMLTTAAPDGSLHSRPMATQNSEFTGELWFLTRDDSGKVFDIHHDAHVSLTYSDGKHTYVALTGLGSVSRDQAKINELWNAMYMAWFPQGKEDPEIRVLRVRIDSAEYWDAPSNAVVRNFQILLAAVTAGQSKVGENESVSLR</sequence>
<organism evidence="2 3">
    <name type="scientific">Acidisarcina polymorpha</name>
    <dbReference type="NCBI Taxonomy" id="2211140"/>
    <lineage>
        <taxon>Bacteria</taxon>
        <taxon>Pseudomonadati</taxon>
        <taxon>Acidobacteriota</taxon>
        <taxon>Terriglobia</taxon>
        <taxon>Terriglobales</taxon>
        <taxon>Acidobacteriaceae</taxon>
        <taxon>Acidisarcina</taxon>
    </lineage>
</organism>
<dbReference type="Pfam" id="PF16242">
    <property type="entry name" value="Pyrid_ox_like"/>
    <property type="match status" value="1"/>
</dbReference>
<name>A0A2Z5G8G1_9BACT</name>
<dbReference type="KEGG" id="abas:ACPOL_5994"/>
<dbReference type="Proteomes" id="UP000253606">
    <property type="component" value="Chromosome"/>
</dbReference>
<dbReference type="SUPFAM" id="SSF50475">
    <property type="entry name" value="FMN-binding split barrel"/>
    <property type="match status" value="1"/>
</dbReference>
<reference evidence="2 3" key="1">
    <citation type="journal article" date="2018" name="Front. Microbiol.">
        <title>Hydrolytic Capabilities as a Key to Environmental Success: Chitinolytic and Cellulolytic Acidobacteria From Acidic Sub-arctic Soils and Boreal Peatlands.</title>
        <authorList>
            <person name="Belova S.E."/>
            <person name="Ravin N.V."/>
            <person name="Pankratov T.A."/>
            <person name="Rakitin A.L."/>
            <person name="Ivanova A.A."/>
            <person name="Beletsky A.V."/>
            <person name="Mardanov A.V."/>
            <person name="Sinninghe Damste J.S."/>
            <person name="Dedysh S.N."/>
        </authorList>
    </citation>
    <scope>NUCLEOTIDE SEQUENCE [LARGE SCALE GENOMIC DNA]</scope>
    <source>
        <strain evidence="2 3">SBC82</strain>
    </source>
</reference>
<gene>
    <name evidence="2" type="ORF">ACPOL_5994</name>
</gene>
<dbReference type="PANTHER" id="PTHR34818:SF1">
    <property type="entry name" value="PROTEIN BLI-3"/>
    <property type="match status" value="1"/>
</dbReference>
<dbReference type="RefSeq" id="WP_114209845.1">
    <property type="nucleotide sequence ID" value="NZ_CP030840.1"/>
</dbReference>
<dbReference type="InterPro" id="IPR012349">
    <property type="entry name" value="Split_barrel_FMN-bd"/>
</dbReference>
<dbReference type="PANTHER" id="PTHR34818">
    <property type="entry name" value="PROTEIN BLI-3"/>
    <property type="match status" value="1"/>
</dbReference>
<dbReference type="InterPro" id="IPR052917">
    <property type="entry name" value="Stress-Dev_Protein"/>
</dbReference>
<dbReference type="Gene3D" id="2.30.110.10">
    <property type="entry name" value="Electron Transport, Fmn-binding Protein, Chain A"/>
    <property type="match status" value="1"/>
</dbReference>
<dbReference type="AlphaFoldDB" id="A0A2Z5G8G1"/>
<dbReference type="OrthoDB" id="9795235at2"/>
<dbReference type="InterPro" id="IPR038725">
    <property type="entry name" value="YdaG_split_barrel_FMN-bd"/>
</dbReference>
<evidence type="ECO:0000313" key="2">
    <source>
        <dbReference type="EMBL" id="AXC15238.1"/>
    </source>
</evidence>